<evidence type="ECO:0000256" key="10">
    <source>
        <dbReference type="ARBA" id="ARBA00031501"/>
    </source>
</evidence>
<reference evidence="11 12" key="1">
    <citation type="submission" date="2024-02" db="EMBL/GenBank/DDBJ databases">
        <authorList>
            <person name="Vignale AGUSTIN F."/>
            <person name="Sosa J E."/>
            <person name="Modenutti C."/>
        </authorList>
    </citation>
    <scope>NUCLEOTIDE SEQUENCE [LARGE SCALE GENOMIC DNA]</scope>
</reference>
<sequence>MSESNLRNLLLYGLFSIIGITFLKKAYPPFSPFFFQSSVKELKSCLERSLLLDSEDRIRRDLFDLLQNIVLIRDPEDARKFFPRFNLEDTSSFKDLDEHSKSVLKRLYYDYYFHRQEVLWRQNALKTLPVLLNSSDMLACGEDLGLIPSCVHPVMQELGLIGLRIQRMPSEPGLEFGIPSQYSYMT</sequence>
<dbReference type="SUPFAM" id="SSF51445">
    <property type="entry name" value="(Trans)glycosidases"/>
    <property type="match status" value="1"/>
</dbReference>
<evidence type="ECO:0000256" key="4">
    <source>
        <dbReference type="ARBA" id="ARBA00012560"/>
    </source>
</evidence>
<evidence type="ECO:0000256" key="7">
    <source>
        <dbReference type="ARBA" id="ARBA00022679"/>
    </source>
</evidence>
<keyword evidence="6" id="KW-0328">Glycosyltransferase</keyword>
<dbReference type="Proteomes" id="UP001642360">
    <property type="component" value="Unassembled WGS sequence"/>
</dbReference>
<keyword evidence="12" id="KW-1185">Reference proteome</keyword>
<feature type="non-terminal residue" evidence="11">
    <location>
        <position position="186"/>
    </location>
</feature>
<organism evidence="11 12">
    <name type="scientific">Ilex paraguariensis</name>
    <name type="common">yerba mate</name>
    <dbReference type="NCBI Taxonomy" id="185542"/>
    <lineage>
        <taxon>Eukaryota</taxon>
        <taxon>Viridiplantae</taxon>
        <taxon>Streptophyta</taxon>
        <taxon>Embryophyta</taxon>
        <taxon>Tracheophyta</taxon>
        <taxon>Spermatophyta</taxon>
        <taxon>Magnoliopsida</taxon>
        <taxon>eudicotyledons</taxon>
        <taxon>Gunneridae</taxon>
        <taxon>Pentapetalae</taxon>
        <taxon>asterids</taxon>
        <taxon>campanulids</taxon>
        <taxon>Aquifoliales</taxon>
        <taxon>Aquifoliaceae</taxon>
        <taxon>Ilex</taxon>
    </lineage>
</organism>
<evidence type="ECO:0000256" key="1">
    <source>
        <dbReference type="ARBA" id="ARBA00000439"/>
    </source>
</evidence>
<dbReference type="InterPro" id="IPR003385">
    <property type="entry name" value="Glyco_hydro_77"/>
</dbReference>
<comment type="similarity">
    <text evidence="3">Belongs to the disproportionating enzyme family.</text>
</comment>
<gene>
    <name evidence="11" type="ORF">ILEXP_LOCUS48854</name>
</gene>
<dbReference type="EMBL" id="CAUOFW020007367">
    <property type="protein sequence ID" value="CAK9178923.1"/>
    <property type="molecule type" value="Genomic_DNA"/>
</dbReference>
<dbReference type="AlphaFoldDB" id="A0ABC8UE38"/>
<proteinExistence type="inferred from homology"/>
<evidence type="ECO:0000256" key="8">
    <source>
        <dbReference type="ARBA" id="ARBA00023277"/>
    </source>
</evidence>
<dbReference type="InterPro" id="IPR017853">
    <property type="entry name" value="GH"/>
</dbReference>
<evidence type="ECO:0000256" key="9">
    <source>
        <dbReference type="ARBA" id="ARBA00031423"/>
    </source>
</evidence>
<keyword evidence="7" id="KW-0808">Transferase</keyword>
<evidence type="ECO:0000256" key="6">
    <source>
        <dbReference type="ARBA" id="ARBA00022676"/>
    </source>
</evidence>
<comment type="subcellular location">
    <subcellularLocation>
        <location evidence="2">Cytoplasm</location>
    </subcellularLocation>
</comment>
<dbReference type="PANTHER" id="PTHR32518">
    <property type="match status" value="1"/>
</dbReference>
<dbReference type="PANTHER" id="PTHR32518:SF3">
    <property type="entry name" value="4-ALPHA-GLUCANOTRANSFERASE"/>
    <property type="match status" value="1"/>
</dbReference>
<comment type="catalytic activity">
    <reaction evidence="1">
        <text>Transfers a segment of a (1-&gt;4)-alpha-D-glucan to a new position in an acceptor, which may be glucose or a (1-&gt;4)-alpha-D-glucan.</text>
        <dbReference type="EC" id="2.4.1.25"/>
    </reaction>
</comment>
<dbReference type="Pfam" id="PF02446">
    <property type="entry name" value="Glyco_hydro_77"/>
    <property type="match status" value="1"/>
</dbReference>
<evidence type="ECO:0000313" key="11">
    <source>
        <dbReference type="EMBL" id="CAK9178923.1"/>
    </source>
</evidence>
<dbReference type="GO" id="GO:0005737">
    <property type="term" value="C:cytoplasm"/>
    <property type="evidence" value="ECO:0007669"/>
    <property type="project" value="UniProtKB-SubCell"/>
</dbReference>
<evidence type="ECO:0000256" key="5">
    <source>
        <dbReference type="ARBA" id="ARBA00022490"/>
    </source>
</evidence>
<evidence type="ECO:0000313" key="12">
    <source>
        <dbReference type="Proteomes" id="UP001642360"/>
    </source>
</evidence>
<evidence type="ECO:0000256" key="2">
    <source>
        <dbReference type="ARBA" id="ARBA00004496"/>
    </source>
</evidence>
<name>A0ABC8UE38_9AQUA</name>
<comment type="caution">
    <text evidence="11">The sequence shown here is derived from an EMBL/GenBank/DDBJ whole genome shotgun (WGS) entry which is preliminary data.</text>
</comment>
<protein>
    <recommendedName>
        <fullName evidence="4">4-alpha-glucanotransferase</fullName>
        <ecNumber evidence="4">2.4.1.25</ecNumber>
    </recommendedName>
    <alternativeName>
        <fullName evidence="9">Amylomaltase</fullName>
    </alternativeName>
    <alternativeName>
        <fullName evidence="10">Disproportionating enzyme</fullName>
    </alternativeName>
</protein>
<keyword evidence="5" id="KW-0963">Cytoplasm</keyword>
<dbReference type="GO" id="GO:0004134">
    <property type="term" value="F:4-alpha-glucanotransferase activity"/>
    <property type="evidence" value="ECO:0007669"/>
    <property type="project" value="UniProtKB-EC"/>
</dbReference>
<accession>A0ABC8UE38</accession>
<dbReference type="EC" id="2.4.1.25" evidence="4"/>
<evidence type="ECO:0000256" key="3">
    <source>
        <dbReference type="ARBA" id="ARBA00005684"/>
    </source>
</evidence>
<dbReference type="Gene3D" id="3.20.20.80">
    <property type="entry name" value="Glycosidases"/>
    <property type="match status" value="1"/>
</dbReference>
<keyword evidence="8" id="KW-0119">Carbohydrate metabolism</keyword>